<keyword evidence="1" id="KW-0732">Signal</keyword>
<gene>
    <name evidence="2" type="ORF">DPMN_158707</name>
</gene>
<accession>A0A9D4EIB4</accession>
<keyword evidence="3" id="KW-1185">Reference proteome</keyword>
<dbReference type="Proteomes" id="UP000828390">
    <property type="component" value="Unassembled WGS sequence"/>
</dbReference>
<name>A0A9D4EIB4_DREPO</name>
<evidence type="ECO:0000313" key="3">
    <source>
        <dbReference type="Proteomes" id="UP000828390"/>
    </source>
</evidence>
<sequence>MPGHMLMTPVSVMAALKVLVGRHLLMSMKYPQITNKRAMIALYHSTAEEKAETNILGMCKYLNIGPS</sequence>
<evidence type="ECO:0000313" key="2">
    <source>
        <dbReference type="EMBL" id="KAH3780882.1"/>
    </source>
</evidence>
<reference evidence="2" key="1">
    <citation type="journal article" date="2019" name="bioRxiv">
        <title>The Genome of the Zebra Mussel, Dreissena polymorpha: A Resource for Invasive Species Research.</title>
        <authorList>
            <person name="McCartney M.A."/>
            <person name="Auch B."/>
            <person name="Kono T."/>
            <person name="Mallez S."/>
            <person name="Zhang Y."/>
            <person name="Obille A."/>
            <person name="Becker A."/>
            <person name="Abrahante J.E."/>
            <person name="Garbe J."/>
            <person name="Badalamenti J.P."/>
            <person name="Herman A."/>
            <person name="Mangelson H."/>
            <person name="Liachko I."/>
            <person name="Sullivan S."/>
            <person name="Sone E.D."/>
            <person name="Koren S."/>
            <person name="Silverstein K.A.T."/>
            <person name="Beckman K.B."/>
            <person name="Gohl D.M."/>
        </authorList>
    </citation>
    <scope>NUCLEOTIDE SEQUENCE</scope>
    <source>
        <strain evidence="2">Duluth1</strain>
        <tissue evidence="2">Whole animal</tissue>
    </source>
</reference>
<proteinExistence type="predicted"/>
<comment type="caution">
    <text evidence="2">The sequence shown here is derived from an EMBL/GenBank/DDBJ whole genome shotgun (WGS) entry which is preliminary data.</text>
</comment>
<reference evidence="2" key="2">
    <citation type="submission" date="2020-11" db="EMBL/GenBank/DDBJ databases">
        <authorList>
            <person name="McCartney M.A."/>
            <person name="Auch B."/>
            <person name="Kono T."/>
            <person name="Mallez S."/>
            <person name="Becker A."/>
            <person name="Gohl D.M."/>
            <person name="Silverstein K.A.T."/>
            <person name="Koren S."/>
            <person name="Bechman K.B."/>
            <person name="Herman A."/>
            <person name="Abrahante J.E."/>
            <person name="Garbe J."/>
        </authorList>
    </citation>
    <scope>NUCLEOTIDE SEQUENCE</scope>
    <source>
        <strain evidence="2">Duluth1</strain>
        <tissue evidence="2">Whole animal</tissue>
    </source>
</reference>
<organism evidence="2 3">
    <name type="scientific">Dreissena polymorpha</name>
    <name type="common">Zebra mussel</name>
    <name type="synonym">Mytilus polymorpha</name>
    <dbReference type="NCBI Taxonomy" id="45954"/>
    <lineage>
        <taxon>Eukaryota</taxon>
        <taxon>Metazoa</taxon>
        <taxon>Spiralia</taxon>
        <taxon>Lophotrochozoa</taxon>
        <taxon>Mollusca</taxon>
        <taxon>Bivalvia</taxon>
        <taxon>Autobranchia</taxon>
        <taxon>Heteroconchia</taxon>
        <taxon>Euheterodonta</taxon>
        <taxon>Imparidentia</taxon>
        <taxon>Neoheterodontei</taxon>
        <taxon>Myida</taxon>
        <taxon>Dreissenoidea</taxon>
        <taxon>Dreissenidae</taxon>
        <taxon>Dreissena</taxon>
    </lineage>
</organism>
<evidence type="ECO:0000256" key="1">
    <source>
        <dbReference type="SAM" id="SignalP"/>
    </source>
</evidence>
<feature type="chain" id="PRO_5039543149" evidence="1">
    <location>
        <begin position="22"/>
        <end position="67"/>
    </location>
</feature>
<protein>
    <submittedName>
        <fullName evidence="2">Uncharacterized protein</fullName>
    </submittedName>
</protein>
<dbReference type="EMBL" id="JAIWYP010000008">
    <property type="protein sequence ID" value="KAH3780882.1"/>
    <property type="molecule type" value="Genomic_DNA"/>
</dbReference>
<dbReference type="AlphaFoldDB" id="A0A9D4EIB4"/>
<feature type="signal peptide" evidence="1">
    <location>
        <begin position="1"/>
        <end position="21"/>
    </location>
</feature>